<proteinExistence type="predicted"/>
<sequence length="392" mass="41360">MAKEKGKEILTAPPMNSSSRSGPFGKPHGCNGNGCASDLDTWPLHHAYRRGERYRLCSSCILLSDRSLYCCCCFFIVTSPSSHYDDGDPLMAPPAPTATCRVCRSAVAHLACLYPADGGGFVCPACTAAEEGRPFTYAPPCGVPLDTRAARVLLLAARTALALLKHEAAAASAAAERMAWEAEAARRRAYRAVSVALGLDGQEPPWNLHPRPVVPLQAAGNDRLAAPEQGSGTNIVDAPPPHEDHLAASGEGSQANKEEALLVHHRTMPPLAALSIGTGCATAAAVAPGAGSSHTPPWSSWSPPRFGANEVTRAAAESSRANPTPPRMLDLFGVKEMAMAAAEAARASPPPAPRTLQLFPADNKVSASPKPPKMQRTLQLFQDKIPDDDEEM</sequence>
<reference evidence="2" key="1">
    <citation type="journal article" date="2012" name="Nat. Biotechnol.">
        <title>Reference genome sequence of the model plant Setaria.</title>
        <authorList>
            <person name="Bennetzen J.L."/>
            <person name="Schmutz J."/>
            <person name="Wang H."/>
            <person name="Percifield R."/>
            <person name="Hawkins J."/>
            <person name="Pontaroli A.C."/>
            <person name="Estep M."/>
            <person name="Feng L."/>
            <person name="Vaughn J.N."/>
            <person name="Grimwood J."/>
            <person name="Jenkins J."/>
            <person name="Barry K."/>
            <person name="Lindquist E."/>
            <person name="Hellsten U."/>
            <person name="Deshpande S."/>
            <person name="Wang X."/>
            <person name="Wu X."/>
            <person name="Mitros T."/>
            <person name="Triplett J."/>
            <person name="Yang X."/>
            <person name="Ye C.Y."/>
            <person name="Mauro-Herrera M."/>
            <person name="Wang L."/>
            <person name="Li P."/>
            <person name="Sharma M."/>
            <person name="Sharma R."/>
            <person name="Ronald P.C."/>
            <person name="Panaud O."/>
            <person name="Kellogg E.A."/>
            <person name="Brutnell T.P."/>
            <person name="Doust A.N."/>
            <person name="Tuskan G.A."/>
            <person name="Rokhsar D."/>
            <person name="Devos K.M."/>
        </authorList>
    </citation>
    <scope>NUCLEOTIDE SEQUENCE [LARGE SCALE GENOMIC DNA]</scope>
    <source>
        <strain evidence="2">Yugu1</strain>
    </source>
</reference>
<name>A0A368R0T2_SETIT</name>
<reference evidence="2" key="2">
    <citation type="submission" date="2015-07" db="EMBL/GenBank/DDBJ databases">
        <authorList>
            <person name="Noorani M."/>
        </authorList>
    </citation>
    <scope>NUCLEOTIDE SEQUENCE</scope>
    <source>
        <strain evidence="2">Yugu1</strain>
    </source>
</reference>
<evidence type="ECO:0000256" key="1">
    <source>
        <dbReference type="SAM" id="MobiDB-lite"/>
    </source>
</evidence>
<accession>A0A368R0T2</accession>
<gene>
    <name evidence="2" type="ORF">SETIT_5G031100v2</name>
</gene>
<dbReference type="PANTHER" id="PTHR34451:SF18">
    <property type="entry name" value="OS01G0292300 PROTEIN"/>
    <property type="match status" value="1"/>
</dbReference>
<evidence type="ECO:0000313" key="2">
    <source>
        <dbReference type="EMBL" id="RCV23762.1"/>
    </source>
</evidence>
<dbReference type="KEGG" id="sita:101781919"/>
<dbReference type="PANTHER" id="PTHR34451">
    <property type="entry name" value="PHD FINGER FAMILY PROTEIN"/>
    <property type="match status" value="1"/>
</dbReference>
<organism evidence="2">
    <name type="scientific">Setaria italica</name>
    <name type="common">Foxtail millet</name>
    <name type="synonym">Panicum italicum</name>
    <dbReference type="NCBI Taxonomy" id="4555"/>
    <lineage>
        <taxon>Eukaryota</taxon>
        <taxon>Viridiplantae</taxon>
        <taxon>Streptophyta</taxon>
        <taxon>Embryophyta</taxon>
        <taxon>Tracheophyta</taxon>
        <taxon>Spermatophyta</taxon>
        <taxon>Magnoliopsida</taxon>
        <taxon>Liliopsida</taxon>
        <taxon>Poales</taxon>
        <taxon>Poaceae</taxon>
        <taxon>PACMAD clade</taxon>
        <taxon>Panicoideae</taxon>
        <taxon>Panicodae</taxon>
        <taxon>Paniceae</taxon>
        <taxon>Cenchrinae</taxon>
        <taxon>Setaria</taxon>
    </lineage>
</organism>
<dbReference type="EMBL" id="CM003532">
    <property type="protein sequence ID" value="RCV23762.1"/>
    <property type="molecule type" value="Genomic_DNA"/>
</dbReference>
<feature type="region of interest" description="Disordered" evidence="1">
    <location>
        <begin position="1"/>
        <end position="23"/>
    </location>
</feature>
<dbReference type="OrthoDB" id="692041at2759"/>
<protein>
    <submittedName>
        <fullName evidence="2">Uncharacterized protein</fullName>
    </submittedName>
</protein>
<dbReference type="AlphaFoldDB" id="A0A368R0T2"/>